<protein>
    <recommendedName>
        <fullName evidence="3">DUF4145 domain-containing protein</fullName>
    </recommendedName>
</protein>
<name>B3EH54_CHLL2</name>
<dbReference type="eggNOG" id="ENOG502ZX1I">
    <property type="taxonomic scope" value="Bacteria"/>
</dbReference>
<organism evidence="1 2">
    <name type="scientific">Chlorobium limicola (strain DSM 245 / NBRC 103803 / 6330)</name>
    <dbReference type="NCBI Taxonomy" id="290315"/>
    <lineage>
        <taxon>Bacteria</taxon>
        <taxon>Pseudomonadati</taxon>
        <taxon>Chlorobiota</taxon>
        <taxon>Chlorobiia</taxon>
        <taxon>Chlorobiales</taxon>
        <taxon>Chlorobiaceae</taxon>
        <taxon>Chlorobium/Pelodictyon group</taxon>
        <taxon>Chlorobium</taxon>
    </lineage>
</organism>
<accession>B3EH54</accession>
<proteinExistence type="predicted"/>
<evidence type="ECO:0008006" key="3">
    <source>
        <dbReference type="Google" id="ProtNLM"/>
    </source>
</evidence>
<dbReference type="KEGG" id="cli:Clim_0648"/>
<sequence>MNPIIITNVEIYKAVANEAYEDMVLLSESGRRLKSDGSAGFIITYDPTHASFKKAMISLVFTGMWLEALMHLLIVRQFGEAKFKEYDFKSYEEKLKLLGVEDKQLLDRTSRFRVIRKALVHEKAHFDDGEMKTAQSEAKNAHQMLQAICEALGPSH</sequence>
<evidence type="ECO:0000313" key="1">
    <source>
        <dbReference type="EMBL" id="ACD89734.1"/>
    </source>
</evidence>
<dbReference type="OrthoDB" id="7059685at2"/>
<dbReference type="RefSeq" id="WP_012465615.1">
    <property type="nucleotide sequence ID" value="NC_010803.1"/>
</dbReference>
<dbReference type="Proteomes" id="UP000008841">
    <property type="component" value="Chromosome"/>
</dbReference>
<dbReference type="AlphaFoldDB" id="B3EH54"/>
<gene>
    <name evidence="1" type="ordered locus">Clim_0648</name>
</gene>
<dbReference type="EMBL" id="CP001097">
    <property type="protein sequence ID" value="ACD89734.1"/>
    <property type="molecule type" value="Genomic_DNA"/>
</dbReference>
<evidence type="ECO:0000313" key="2">
    <source>
        <dbReference type="Proteomes" id="UP000008841"/>
    </source>
</evidence>
<reference evidence="1 2" key="1">
    <citation type="submission" date="2008-05" db="EMBL/GenBank/DDBJ databases">
        <title>Complete sequence of Chlorobium limicola DSM 245.</title>
        <authorList>
            <consortium name="US DOE Joint Genome Institute"/>
            <person name="Lucas S."/>
            <person name="Copeland A."/>
            <person name="Lapidus A."/>
            <person name="Glavina del Rio T."/>
            <person name="Dalin E."/>
            <person name="Tice H."/>
            <person name="Bruce D."/>
            <person name="Goodwin L."/>
            <person name="Pitluck S."/>
            <person name="Schmutz J."/>
            <person name="Larimer F."/>
            <person name="Land M."/>
            <person name="Hauser L."/>
            <person name="Kyrpides N."/>
            <person name="Ovchinnikova G."/>
            <person name="Zhao F."/>
            <person name="Li T."/>
            <person name="Liu Z."/>
            <person name="Overmann J."/>
            <person name="Bryant D.A."/>
            <person name="Richardson P."/>
        </authorList>
    </citation>
    <scope>NUCLEOTIDE SEQUENCE [LARGE SCALE GENOMIC DNA]</scope>
    <source>
        <strain evidence="2">DSM 245 / NBRC 103803 / 6330</strain>
    </source>
</reference>
<dbReference type="HOGENOM" id="CLU_1683433_0_0_10"/>